<dbReference type="InterPro" id="IPR038765">
    <property type="entry name" value="Papain-like_cys_pep_sf"/>
</dbReference>
<dbReference type="PANTHER" id="PTHR33490">
    <property type="entry name" value="BLR5614 PROTEIN-RELATED"/>
    <property type="match status" value="1"/>
</dbReference>
<dbReference type="EMBL" id="FWZT01000008">
    <property type="protein sequence ID" value="SMF24882.1"/>
    <property type="molecule type" value="Genomic_DNA"/>
</dbReference>
<dbReference type="InterPro" id="IPR002931">
    <property type="entry name" value="Transglutaminase-like"/>
</dbReference>
<dbReference type="SUPFAM" id="SSF54001">
    <property type="entry name" value="Cysteine proteinases"/>
    <property type="match status" value="1"/>
</dbReference>
<sequence length="468" mass="52981">MGMIVALQHTTSYQYDRLISLGPQVVRLKPAPHCRTPVHSYSLKITPNKHFLNWQQDPFGNYLARAVFPEKVKQLHVEVGLTAEIRVFNPFDFFLEDSAKHFPFSYDTALKAELTPYLEIKEAGPLLKKFVNSIKINREAPSIDFLIDINQRLEKELSYLIRMEPGVQTCEQTLSLKSGSCRDMAWLLCQVLRHLGLATRFCSGYLIQLIADVKSLDGPSGTTEDFTDLHAWTEVFLPGAGWVGFDPTSGLLTGEGHLPLCCTPNPSSAAPISGALDPCEATMEHHMKVTRIHEDPRITKPYSEQQWRAIDQLGRQIDQDLMNQDVRLTMGGEPTFVSIDDRESSEWQLEALGPQKKALSQTLFKRLQGIYGKHGLVHHGQGKWYPGEILPRWSMNCYWRKDGQAMWQDASLMSGEAADKAQTHKDALRFASHWPSTWPCPQRGFCLHMKTHLTTFGRKASFPSKGIF</sequence>
<dbReference type="Proteomes" id="UP000192907">
    <property type="component" value="Unassembled WGS sequence"/>
</dbReference>
<dbReference type="Pfam" id="PF08379">
    <property type="entry name" value="Bact_transglu_N"/>
    <property type="match status" value="1"/>
</dbReference>
<proteinExistence type="predicted"/>
<dbReference type="Pfam" id="PF01841">
    <property type="entry name" value="Transglut_core"/>
    <property type="match status" value="1"/>
</dbReference>
<dbReference type="Gene3D" id="3.10.620.30">
    <property type="match status" value="1"/>
</dbReference>
<organism evidence="2 3">
    <name type="scientific">Pseudobacteriovorax antillogorgiicola</name>
    <dbReference type="NCBI Taxonomy" id="1513793"/>
    <lineage>
        <taxon>Bacteria</taxon>
        <taxon>Pseudomonadati</taxon>
        <taxon>Bdellovibrionota</taxon>
        <taxon>Oligoflexia</taxon>
        <taxon>Oligoflexales</taxon>
        <taxon>Pseudobacteriovoracaceae</taxon>
        <taxon>Pseudobacteriovorax</taxon>
    </lineage>
</organism>
<evidence type="ECO:0000313" key="2">
    <source>
        <dbReference type="EMBL" id="SMF24882.1"/>
    </source>
</evidence>
<evidence type="ECO:0000259" key="1">
    <source>
        <dbReference type="SMART" id="SM00460"/>
    </source>
</evidence>
<dbReference type="STRING" id="1513793.SAMN06296036_10824"/>
<reference evidence="3" key="1">
    <citation type="submission" date="2017-04" db="EMBL/GenBank/DDBJ databases">
        <authorList>
            <person name="Varghese N."/>
            <person name="Submissions S."/>
        </authorList>
    </citation>
    <scope>NUCLEOTIDE SEQUENCE [LARGE SCALE GENOMIC DNA]</scope>
    <source>
        <strain evidence="3">RKEM611</strain>
    </source>
</reference>
<accession>A0A1Y6BWN8</accession>
<evidence type="ECO:0000313" key="3">
    <source>
        <dbReference type="Proteomes" id="UP000192907"/>
    </source>
</evidence>
<dbReference type="Pfam" id="PF09899">
    <property type="entry name" value="DUF2126"/>
    <property type="match status" value="1"/>
</dbReference>
<dbReference type="PANTHER" id="PTHR33490:SF1">
    <property type="entry name" value="SLL1233 PROTEIN"/>
    <property type="match status" value="1"/>
</dbReference>
<name>A0A1Y6BWN8_9BACT</name>
<keyword evidence="3" id="KW-1185">Reference proteome</keyword>
<dbReference type="InterPro" id="IPR018667">
    <property type="entry name" value="DUF2126"/>
</dbReference>
<dbReference type="AlphaFoldDB" id="A0A1Y6BWN8"/>
<dbReference type="InterPro" id="IPR013589">
    <property type="entry name" value="Bac_transglu_N"/>
</dbReference>
<gene>
    <name evidence="2" type="ORF">SAMN06296036_10824</name>
</gene>
<protein>
    <submittedName>
        <fullName evidence="2">Transglutaminase-like superfamily protein</fullName>
    </submittedName>
</protein>
<feature type="domain" description="Transglutaminase-like" evidence="1">
    <location>
        <begin position="173"/>
        <end position="249"/>
    </location>
</feature>
<dbReference type="SMART" id="SM00460">
    <property type="entry name" value="TGc"/>
    <property type="match status" value="1"/>
</dbReference>